<comment type="caution">
    <text evidence="10">The sequence shown here is derived from an EMBL/GenBank/DDBJ whole genome shotgun (WGS) entry which is preliminary data.</text>
</comment>
<evidence type="ECO:0000256" key="1">
    <source>
        <dbReference type="ARBA" id="ARBA00022448"/>
    </source>
</evidence>
<dbReference type="EMBL" id="BSFE01000015">
    <property type="protein sequence ID" value="GLK53897.1"/>
    <property type="molecule type" value="Genomic_DNA"/>
</dbReference>
<protein>
    <recommendedName>
        <fullName evidence="8">Putative manganese efflux pump MntP</fullName>
    </recommendedName>
</protein>
<feature type="transmembrane region" description="Helical" evidence="8">
    <location>
        <begin position="106"/>
        <end position="129"/>
    </location>
</feature>
<keyword evidence="4 8" id="KW-1133">Transmembrane helix</keyword>
<accession>A0A9W6IP24</accession>
<proteinExistence type="inferred from homology"/>
<comment type="function">
    <text evidence="8">Probably functions as a manganese efflux pump.</text>
</comment>
<dbReference type="GO" id="GO:0005384">
    <property type="term" value="F:manganese ion transmembrane transporter activity"/>
    <property type="evidence" value="ECO:0007669"/>
    <property type="project" value="UniProtKB-UniRule"/>
</dbReference>
<keyword evidence="2 8" id="KW-1003">Cell membrane</keyword>
<evidence type="ECO:0000313" key="10">
    <source>
        <dbReference type="EMBL" id="GLK53897.1"/>
    </source>
</evidence>
<keyword evidence="7 8" id="KW-0464">Manganese</keyword>
<organism evidence="10 11">
    <name type="scientific">Maricaulis virginensis</name>
    <dbReference type="NCBI Taxonomy" id="144022"/>
    <lineage>
        <taxon>Bacteria</taxon>
        <taxon>Pseudomonadati</taxon>
        <taxon>Pseudomonadota</taxon>
        <taxon>Alphaproteobacteria</taxon>
        <taxon>Maricaulales</taxon>
        <taxon>Maricaulaceae</taxon>
        <taxon>Maricaulis</taxon>
    </lineage>
</organism>
<keyword evidence="1 8" id="KW-0813">Transport</keyword>
<feature type="transmembrane region" description="Helical" evidence="8">
    <location>
        <begin position="65"/>
        <end position="86"/>
    </location>
</feature>
<keyword evidence="11" id="KW-1185">Reference proteome</keyword>
<feature type="transmembrane region" description="Helical" evidence="8">
    <location>
        <begin position="136"/>
        <end position="154"/>
    </location>
</feature>
<dbReference type="Proteomes" id="UP001143486">
    <property type="component" value="Unassembled WGS sequence"/>
</dbReference>
<evidence type="ECO:0000256" key="9">
    <source>
        <dbReference type="SAM" id="SignalP"/>
    </source>
</evidence>
<keyword evidence="3 8" id="KW-0812">Transmembrane</keyword>
<evidence type="ECO:0000256" key="7">
    <source>
        <dbReference type="ARBA" id="ARBA00023211"/>
    </source>
</evidence>
<dbReference type="InterPro" id="IPR022929">
    <property type="entry name" value="Put_MntP"/>
</dbReference>
<reference evidence="10" key="2">
    <citation type="submission" date="2023-01" db="EMBL/GenBank/DDBJ databases">
        <authorList>
            <person name="Sun Q."/>
            <person name="Evtushenko L."/>
        </authorList>
    </citation>
    <scope>NUCLEOTIDE SEQUENCE</scope>
    <source>
        <strain evidence="10">VKM B-1513</strain>
    </source>
</reference>
<comment type="subcellular location">
    <subcellularLocation>
        <location evidence="8">Cell membrane</location>
        <topology evidence="8">Multi-pass membrane protein</topology>
    </subcellularLocation>
</comment>
<dbReference type="GO" id="GO:0005886">
    <property type="term" value="C:plasma membrane"/>
    <property type="evidence" value="ECO:0007669"/>
    <property type="project" value="UniProtKB-SubCell"/>
</dbReference>
<feature type="signal peptide" evidence="9">
    <location>
        <begin position="1"/>
        <end position="20"/>
    </location>
</feature>
<dbReference type="PANTHER" id="PTHR35529:SF1">
    <property type="entry name" value="MANGANESE EFFLUX PUMP MNTP-RELATED"/>
    <property type="match status" value="1"/>
</dbReference>
<evidence type="ECO:0000256" key="2">
    <source>
        <dbReference type="ARBA" id="ARBA00022475"/>
    </source>
</evidence>
<dbReference type="InterPro" id="IPR003810">
    <property type="entry name" value="Mntp/YtaF"/>
</dbReference>
<dbReference type="Pfam" id="PF02659">
    <property type="entry name" value="Mntp"/>
    <property type="match status" value="1"/>
</dbReference>
<evidence type="ECO:0000256" key="8">
    <source>
        <dbReference type="HAMAP-Rule" id="MF_01521"/>
    </source>
</evidence>
<dbReference type="AlphaFoldDB" id="A0A9W6IP24"/>
<evidence type="ECO:0000313" key="11">
    <source>
        <dbReference type="Proteomes" id="UP001143486"/>
    </source>
</evidence>
<name>A0A9W6IP24_9PROT</name>
<dbReference type="RefSeq" id="WP_271188233.1">
    <property type="nucleotide sequence ID" value="NZ_BSFE01000015.1"/>
</dbReference>
<evidence type="ECO:0000256" key="6">
    <source>
        <dbReference type="ARBA" id="ARBA00023136"/>
    </source>
</evidence>
<gene>
    <name evidence="8 10" type="primary">mntP</name>
    <name evidence="10" type="ORF">GCM10017621_34050</name>
</gene>
<keyword evidence="9" id="KW-0732">Signal</keyword>
<reference evidence="10" key="1">
    <citation type="journal article" date="2014" name="Int. J. Syst. Evol. Microbiol.">
        <title>Complete genome sequence of Corynebacterium casei LMG S-19264T (=DSM 44701T), isolated from a smear-ripened cheese.</title>
        <authorList>
            <consortium name="US DOE Joint Genome Institute (JGI-PGF)"/>
            <person name="Walter F."/>
            <person name="Albersmeier A."/>
            <person name="Kalinowski J."/>
            <person name="Ruckert C."/>
        </authorList>
    </citation>
    <scope>NUCLEOTIDE SEQUENCE</scope>
    <source>
        <strain evidence="10">VKM B-1513</strain>
    </source>
</reference>
<feature type="chain" id="PRO_5040797281" description="Putative manganese efflux pump MntP" evidence="9">
    <location>
        <begin position="21"/>
        <end position="191"/>
    </location>
</feature>
<keyword evidence="6 8" id="KW-0472">Membrane</keyword>
<sequence length="191" mass="18980">MISVLTLPLTSLSLSTDAFAAALARGASDPAARTLRAIRVGAVFGLAEGLMCLAGWLLARIAAHWITAVDHWVALILLAGIGGLMIRNGLRGEDEADADTPPAVSTGLLATVVTALGTSIDAAAVGIALALAGGPAWSALAIGLTSFAMASLGYRIGPKVAERLGGFAEIAGGAVLIGIGVSIFVSHITGG</sequence>
<dbReference type="HAMAP" id="MF_01521">
    <property type="entry name" value="MntP_pump"/>
    <property type="match status" value="1"/>
</dbReference>
<feature type="transmembrane region" description="Helical" evidence="8">
    <location>
        <begin position="36"/>
        <end position="58"/>
    </location>
</feature>
<evidence type="ECO:0000256" key="4">
    <source>
        <dbReference type="ARBA" id="ARBA00022989"/>
    </source>
</evidence>
<dbReference type="PANTHER" id="PTHR35529">
    <property type="entry name" value="MANGANESE EFFLUX PUMP MNTP-RELATED"/>
    <property type="match status" value="1"/>
</dbReference>
<keyword evidence="5 8" id="KW-0406">Ion transport</keyword>
<evidence type="ECO:0000256" key="3">
    <source>
        <dbReference type="ARBA" id="ARBA00022692"/>
    </source>
</evidence>
<evidence type="ECO:0000256" key="5">
    <source>
        <dbReference type="ARBA" id="ARBA00023065"/>
    </source>
</evidence>
<feature type="transmembrane region" description="Helical" evidence="8">
    <location>
        <begin position="166"/>
        <end position="185"/>
    </location>
</feature>
<comment type="similarity">
    <text evidence="8">Belongs to the MntP (TC 9.B.29) family.</text>
</comment>